<comment type="caution">
    <text evidence="3">The sequence shown here is derived from an EMBL/GenBank/DDBJ whole genome shotgun (WGS) entry which is preliminary data.</text>
</comment>
<protein>
    <recommendedName>
        <fullName evidence="5">Enoyl reductase</fullName>
    </recommendedName>
</protein>
<proteinExistence type="predicted"/>
<dbReference type="EMBL" id="JBITYG010000008">
    <property type="protein sequence ID" value="MFI9103999.1"/>
    <property type="molecule type" value="Genomic_DNA"/>
</dbReference>
<dbReference type="RefSeq" id="WP_399654242.1">
    <property type="nucleotide sequence ID" value="NZ_JBITYG010000008.1"/>
</dbReference>
<dbReference type="Proteomes" id="UP001614394">
    <property type="component" value="Unassembled WGS sequence"/>
</dbReference>
<organism evidence="3 4">
    <name type="scientific">Streptomyces fildesensis</name>
    <dbReference type="NCBI Taxonomy" id="375757"/>
    <lineage>
        <taxon>Bacteria</taxon>
        <taxon>Bacillati</taxon>
        <taxon>Actinomycetota</taxon>
        <taxon>Actinomycetes</taxon>
        <taxon>Kitasatosporales</taxon>
        <taxon>Streptomycetaceae</taxon>
        <taxon>Streptomyces</taxon>
    </lineage>
</organism>
<sequence>MRVSAVLALGVSMALPATAAHADDRGGNGSVTTVQQGDTDSDKGTISATSGVRFDKADNGKGSSTGPLTPVGTWRPPACWNAPKYSPAQLKAEDEPTWAQQSVGADWATQRRDYYVNGHPYTDFNAANADKGSWWGWYIDKAQIGDPASLSCMGQEFWVDKGDPPPPEKKNAVTPEILAQLAYAAILIPQGTANTSPAGAQTVNLPTWVWLDGKQFHPVSVTAYVPGYGITATTTARPVSVHLDPGTPDATVFPASGDCPMDAGGQVGTPYTAGGKGGPPCGVTYLRSTNTTGPYHLKATVTWHISWTGTGQPTPKDLPEGTFGSPQDVTVREIQTINR</sequence>
<evidence type="ECO:0000313" key="3">
    <source>
        <dbReference type="EMBL" id="MFI9103999.1"/>
    </source>
</evidence>
<keyword evidence="4" id="KW-1185">Reference proteome</keyword>
<feature type="chain" id="PRO_5047543000" description="Enoyl reductase" evidence="2">
    <location>
        <begin position="23"/>
        <end position="339"/>
    </location>
</feature>
<evidence type="ECO:0000256" key="1">
    <source>
        <dbReference type="SAM" id="MobiDB-lite"/>
    </source>
</evidence>
<accession>A0ABW8CC24</accession>
<evidence type="ECO:0000256" key="2">
    <source>
        <dbReference type="SAM" id="SignalP"/>
    </source>
</evidence>
<feature type="compositionally biased region" description="Polar residues" evidence="1">
    <location>
        <begin position="30"/>
        <end position="50"/>
    </location>
</feature>
<gene>
    <name evidence="3" type="ORF">ACIGXA_26125</name>
</gene>
<feature type="signal peptide" evidence="2">
    <location>
        <begin position="1"/>
        <end position="22"/>
    </location>
</feature>
<name>A0ABW8CC24_9ACTN</name>
<evidence type="ECO:0008006" key="5">
    <source>
        <dbReference type="Google" id="ProtNLM"/>
    </source>
</evidence>
<feature type="region of interest" description="Disordered" evidence="1">
    <location>
        <begin position="20"/>
        <end position="75"/>
    </location>
</feature>
<evidence type="ECO:0000313" key="4">
    <source>
        <dbReference type="Proteomes" id="UP001614394"/>
    </source>
</evidence>
<reference evidence="3 4" key="1">
    <citation type="submission" date="2024-10" db="EMBL/GenBank/DDBJ databases">
        <title>The Natural Products Discovery Center: Release of the First 8490 Sequenced Strains for Exploring Actinobacteria Biosynthetic Diversity.</title>
        <authorList>
            <person name="Kalkreuter E."/>
            <person name="Kautsar S.A."/>
            <person name="Yang D."/>
            <person name="Bader C.D."/>
            <person name="Teijaro C.N."/>
            <person name="Fluegel L."/>
            <person name="Davis C.M."/>
            <person name="Simpson J.R."/>
            <person name="Lauterbach L."/>
            <person name="Steele A.D."/>
            <person name="Gui C."/>
            <person name="Meng S."/>
            <person name="Li G."/>
            <person name="Viehrig K."/>
            <person name="Ye F."/>
            <person name="Su P."/>
            <person name="Kiefer A.F."/>
            <person name="Nichols A."/>
            <person name="Cepeda A.J."/>
            <person name="Yan W."/>
            <person name="Fan B."/>
            <person name="Jiang Y."/>
            <person name="Adhikari A."/>
            <person name="Zheng C.-J."/>
            <person name="Schuster L."/>
            <person name="Cowan T.M."/>
            <person name="Smanski M.J."/>
            <person name="Chevrette M.G."/>
            <person name="De Carvalho L.P.S."/>
            <person name="Shen B."/>
        </authorList>
    </citation>
    <scope>NUCLEOTIDE SEQUENCE [LARGE SCALE GENOMIC DNA]</scope>
    <source>
        <strain evidence="3 4">NPDC053399</strain>
    </source>
</reference>
<keyword evidence="2" id="KW-0732">Signal</keyword>